<name>A0A1F5EX16_9BACT</name>
<dbReference type="SUPFAM" id="SSF110849">
    <property type="entry name" value="ParB/Sulfiredoxin"/>
    <property type="match status" value="1"/>
</dbReference>
<reference evidence="2 3" key="1">
    <citation type="journal article" date="2016" name="Nat. Commun.">
        <title>Thousands of microbial genomes shed light on interconnected biogeochemical processes in an aquifer system.</title>
        <authorList>
            <person name="Anantharaman K."/>
            <person name="Brown C.T."/>
            <person name="Hug L.A."/>
            <person name="Sharon I."/>
            <person name="Castelle C.J."/>
            <person name="Probst A.J."/>
            <person name="Thomas B.C."/>
            <person name="Singh A."/>
            <person name="Wilkins M.J."/>
            <person name="Karaoz U."/>
            <person name="Brodie E.L."/>
            <person name="Williams K.H."/>
            <person name="Hubbard S.S."/>
            <person name="Banfield J.F."/>
        </authorList>
    </citation>
    <scope>NUCLEOTIDE SEQUENCE [LARGE SCALE GENOMIC DNA]</scope>
</reference>
<evidence type="ECO:0000313" key="2">
    <source>
        <dbReference type="EMBL" id="OGD71917.1"/>
    </source>
</evidence>
<proteinExistence type="predicted"/>
<accession>A0A1F5EX16</accession>
<gene>
    <name evidence="2" type="ORF">A3D09_00290</name>
</gene>
<comment type="caution">
    <text evidence="2">The sequence shown here is derived from an EMBL/GenBank/DDBJ whole genome shotgun (WGS) entry which is preliminary data.</text>
</comment>
<dbReference type="InterPro" id="IPR036086">
    <property type="entry name" value="ParB/Sulfiredoxin_sf"/>
</dbReference>
<evidence type="ECO:0000313" key="3">
    <source>
        <dbReference type="Proteomes" id="UP000177390"/>
    </source>
</evidence>
<dbReference type="InterPro" id="IPR057241">
    <property type="entry name" value="Parb-CE"/>
</dbReference>
<dbReference type="Proteomes" id="UP000177390">
    <property type="component" value="Unassembled WGS sequence"/>
</dbReference>
<feature type="domain" description="ParB-like catalytic effector" evidence="1">
    <location>
        <begin position="33"/>
        <end position="158"/>
    </location>
</feature>
<dbReference type="Pfam" id="PF24392">
    <property type="entry name" value="Parb-CE"/>
    <property type="match status" value="1"/>
</dbReference>
<dbReference type="EMBL" id="MFAH01000012">
    <property type="protein sequence ID" value="OGD71917.1"/>
    <property type="molecule type" value="Genomic_DNA"/>
</dbReference>
<evidence type="ECO:0000259" key="1">
    <source>
        <dbReference type="Pfam" id="PF24392"/>
    </source>
</evidence>
<protein>
    <recommendedName>
        <fullName evidence="1">ParB-like catalytic effector domain-containing protein</fullName>
    </recommendedName>
</protein>
<organism evidence="2 3">
    <name type="scientific">Candidatus Collierbacteria bacterium RIFCSPHIGHO2_02_FULL_49_10</name>
    <dbReference type="NCBI Taxonomy" id="1817723"/>
    <lineage>
        <taxon>Bacteria</taxon>
        <taxon>Candidatus Collieribacteriota</taxon>
    </lineage>
</organism>
<dbReference type="AlphaFoldDB" id="A0A1F5EX16"/>
<sequence>MHGPRIEGEVYQPELPSGELEITDISNWPTVENRLRQVVLLGDRAFYPYRKANLSLQTVCPKDIFPLAMYALLPQLSFISSLYEELMRLEVDILNFDSQISSIDFTWGKQGRLAPPLIEINDGCLLLVDGLHRVYLARLLGLETISAVIADGVESTLPCLPVSWDDVILTDTVPPANLKRKFITGDPEADYKLFRLLDDYVFYK</sequence>